<comment type="caution">
    <text evidence="2">The sequence shown here is derived from an EMBL/GenBank/DDBJ whole genome shotgun (WGS) entry which is preliminary data.</text>
</comment>
<sequence>MTAGPAVTAITTLEIAHVMGIRSGDSGLALSNTRAWMTRTYQRDLRSSESIRTAYRQHSGPEGFIAHLAGILRTQGWIFEPVDVWDSPRGRVLIDGHHRVFASQDAGLPSVPAMIRGGYTWEGATFDELLGRC</sequence>
<proteinExistence type="predicted"/>
<evidence type="ECO:0000313" key="3">
    <source>
        <dbReference type="Proteomes" id="UP000180043"/>
    </source>
</evidence>
<reference evidence="2 3" key="1">
    <citation type="submission" date="2016-10" db="EMBL/GenBank/DDBJ databases">
        <title>Evaluation of Human, Veterinary and Environmental Mycobacterium chelonae Isolates by Core Genome Phylogenomic Analysis, Targeted Gene Comparison, and Anti-microbial Susceptibility Patterns: A Tale of Mistaken Identities.</title>
        <authorList>
            <person name="Fogelson S.B."/>
            <person name="Camus A.C."/>
            <person name="Lorenz W."/>
            <person name="Vasireddy R."/>
            <person name="Vasireddy S."/>
            <person name="Smith T."/>
            <person name="Brown-Elliott B.A."/>
            <person name="Wallace R.J.Jr."/>
            <person name="Hasan N.A."/>
            <person name="Reischl U."/>
            <person name="Sanchez S."/>
        </authorList>
    </citation>
    <scope>NUCLEOTIDE SEQUENCE [LARGE SCALE GENOMIC DNA]</scope>
    <source>
        <strain evidence="2 3">15515</strain>
    </source>
</reference>
<evidence type="ECO:0000259" key="1">
    <source>
        <dbReference type="SMART" id="SM00470"/>
    </source>
</evidence>
<dbReference type="SMART" id="SM00470">
    <property type="entry name" value="ParB"/>
    <property type="match status" value="1"/>
</dbReference>
<dbReference type="InterPro" id="IPR003115">
    <property type="entry name" value="ParB_N"/>
</dbReference>
<dbReference type="AlphaFoldDB" id="A0A1S1LHH8"/>
<dbReference type="RefSeq" id="WP_070947775.1">
    <property type="nucleotide sequence ID" value="NZ_MLIQ01000042.1"/>
</dbReference>
<accession>A0A1S1LHH8</accession>
<dbReference type="CDD" id="cd16387">
    <property type="entry name" value="ParB_N_Srx"/>
    <property type="match status" value="1"/>
</dbReference>
<dbReference type="Gene3D" id="3.90.1530.10">
    <property type="entry name" value="Conserved hypothetical protein from pyrococcus furiosus pfu- 392566-001, ParB domain"/>
    <property type="match status" value="1"/>
</dbReference>
<protein>
    <recommendedName>
        <fullName evidence="1">ParB-like N-terminal domain-containing protein</fullName>
    </recommendedName>
</protein>
<dbReference type="EMBL" id="MLIQ01000042">
    <property type="protein sequence ID" value="OHU47157.1"/>
    <property type="molecule type" value="Genomic_DNA"/>
</dbReference>
<organism evidence="2 3">
    <name type="scientific">Mycobacteroides chelonae</name>
    <name type="common">Mycobacterium chelonae</name>
    <dbReference type="NCBI Taxonomy" id="1774"/>
    <lineage>
        <taxon>Bacteria</taxon>
        <taxon>Bacillati</taxon>
        <taxon>Actinomycetota</taxon>
        <taxon>Actinomycetes</taxon>
        <taxon>Mycobacteriales</taxon>
        <taxon>Mycobacteriaceae</taxon>
        <taxon>Mycobacteroides</taxon>
    </lineage>
</organism>
<dbReference type="SUPFAM" id="SSF110849">
    <property type="entry name" value="ParB/Sulfiredoxin"/>
    <property type="match status" value="1"/>
</dbReference>
<name>A0A1S1LHH8_MYCCH</name>
<evidence type="ECO:0000313" key="2">
    <source>
        <dbReference type="EMBL" id="OHU47157.1"/>
    </source>
</evidence>
<dbReference type="Proteomes" id="UP000180043">
    <property type="component" value="Unassembled WGS sequence"/>
</dbReference>
<gene>
    <name evidence="2" type="ORF">BKG82_26225</name>
</gene>
<feature type="domain" description="ParB-like N-terminal" evidence="1">
    <location>
        <begin position="43"/>
        <end position="133"/>
    </location>
</feature>
<dbReference type="InterPro" id="IPR036086">
    <property type="entry name" value="ParB/Sulfiredoxin_sf"/>
</dbReference>